<dbReference type="InterPro" id="IPR006043">
    <property type="entry name" value="NCS2"/>
</dbReference>
<evidence type="ECO:0008006" key="12">
    <source>
        <dbReference type="Google" id="ProtNLM"/>
    </source>
</evidence>
<dbReference type="PANTHER" id="PTHR43337:SF1">
    <property type="entry name" value="XANTHINE_URACIL PERMEASE C887.17-RELATED"/>
    <property type="match status" value="1"/>
</dbReference>
<dbReference type="Pfam" id="PF00860">
    <property type="entry name" value="Xan_ur_permease"/>
    <property type="match status" value="1"/>
</dbReference>
<feature type="transmembrane region" description="Helical" evidence="9">
    <location>
        <begin position="200"/>
        <end position="218"/>
    </location>
</feature>
<comment type="caution">
    <text evidence="10">The sequence shown here is derived from an EMBL/GenBank/DDBJ whole genome shotgun (WGS) entry which is preliminary data.</text>
</comment>
<feature type="transmembrane region" description="Helical" evidence="9">
    <location>
        <begin position="385"/>
        <end position="408"/>
    </location>
</feature>
<sequence length="440" mass="47298">MNIFDLNLNDMFSFSGLRKEQISTEILAGISSFLATAYIIVVNPSILSQTGMPFPAVLTATILVSFFSSLMMGLYANNPILVAPGMGLNAFFTFTAVLTQGLSWQVALGTVFWSGVFFLILSAFNIRSYIVKAIPKPLRFGIAAGIGLFITLIGFANAKFIVPNPATMISLGNLNAPTITFIVGLLITVILLIRNVKGSILIGIVATSLLAWPIGRWWGGAETVINIGELVARPDFSLLFQLDFVHSLQWSLTPIILAFVFTDMFDSLSTFVGLAEASNLLDENGEPRNIRRSLMVDAISTTIAGLVGSSPGTAYIESAVGIEQGGKTGLTAITGAVLFLPFLFLSPLLSAVPAIATAPALVLVGVFMMKPVIRINWNDLSEAFPAFLAMVLIPFTYSITQGIIWGFLSWTALKLLTGRARDISIALLIIDLFAILALIF</sequence>
<evidence type="ECO:0000256" key="6">
    <source>
        <dbReference type="ARBA" id="ARBA00022989"/>
    </source>
</evidence>
<protein>
    <recommendedName>
        <fullName evidence="12">AGZA family xanthine/uracil permease-like MFS transporter</fullName>
    </recommendedName>
</protein>
<evidence type="ECO:0000256" key="4">
    <source>
        <dbReference type="ARBA" id="ARBA00022475"/>
    </source>
</evidence>
<feature type="transmembrane region" description="Helical" evidence="9">
    <location>
        <begin position="138"/>
        <end position="162"/>
    </location>
</feature>
<dbReference type="PANTHER" id="PTHR43337">
    <property type="entry name" value="XANTHINE/URACIL PERMEASE C887.17-RELATED"/>
    <property type="match status" value="1"/>
</dbReference>
<evidence type="ECO:0000256" key="9">
    <source>
        <dbReference type="SAM" id="Phobius"/>
    </source>
</evidence>
<evidence type="ECO:0000256" key="3">
    <source>
        <dbReference type="ARBA" id="ARBA00022448"/>
    </source>
</evidence>
<keyword evidence="5 8" id="KW-0812">Transmembrane</keyword>
<organism evidence="10 11">
    <name type="scientific">Dyadobacter beijingensis</name>
    <dbReference type="NCBI Taxonomy" id="365489"/>
    <lineage>
        <taxon>Bacteria</taxon>
        <taxon>Pseudomonadati</taxon>
        <taxon>Bacteroidota</taxon>
        <taxon>Cytophagia</taxon>
        <taxon>Cytophagales</taxon>
        <taxon>Spirosomataceae</taxon>
        <taxon>Dyadobacter</taxon>
    </lineage>
</organism>
<comment type="subcellular location">
    <subcellularLocation>
        <location evidence="1 8">Cell membrane</location>
        <topology evidence="1 8">Multi-pass membrane protein</topology>
    </subcellularLocation>
</comment>
<dbReference type="PIRSF" id="PIRSF005353">
    <property type="entry name" value="PbuG"/>
    <property type="match status" value="1"/>
</dbReference>
<evidence type="ECO:0000313" key="10">
    <source>
        <dbReference type="EMBL" id="GGM83081.1"/>
    </source>
</evidence>
<keyword evidence="3 8" id="KW-0813">Transport</keyword>
<keyword evidence="11" id="KW-1185">Reference proteome</keyword>
<keyword evidence="7 8" id="KW-0472">Membrane</keyword>
<dbReference type="Proteomes" id="UP000632339">
    <property type="component" value="Unassembled WGS sequence"/>
</dbReference>
<comment type="similarity">
    <text evidence="2 8">Belongs to the nucleobase:cation symporter-2 (NCS2) (TC 2.A.40) family. Azg-like subfamily.</text>
</comment>
<dbReference type="InterPro" id="IPR045018">
    <property type="entry name" value="Azg-like"/>
</dbReference>
<name>A0ABQ2HMJ0_9BACT</name>
<feature type="transmembrane region" description="Helical" evidence="9">
    <location>
        <begin position="351"/>
        <end position="373"/>
    </location>
</feature>
<keyword evidence="6 8" id="KW-1133">Transmembrane helix</keyword>
<evidence type="ECO:0000256" key="7">
    <source>
        <dbReference type="ARBA" id="ARBA00023136"/>
    </source>
</evidence>
<proteinExistence type="inferred from homology"/>
<evidence type="ECO:0000256" key="5">
    <source>
        <dbReference type="ARBA" id="ARBA00022692"/>
    </source>
</evidence>
<feature type="transmembrane region" description="Helical" evidence="9">
    <location>
        <begin position="420"/>
        <end position="439"/>
    </location>
</feature>
<dbReference type="EMBL" id="BMLI01000001">
    <property type="protein sequence ID" value="GGM83081.1"/>
    <property type="molecule type" value="Genomic_DNA"/>
</dbReference>
<evidence type="ECO:0000256" key="2">
    <source>
        <dbReference type="ARBA" id="ARBA00005697"/>
    </source>
</evidence>
<evidence type="ECO:0000256" key="1">
    <source>
        <dbReference type="ARBA" id="ARBA00004651"/>
    </source>
</evidence>
<evidence type="ECO:0000256" key="8">
    <source>
        <dbReference type="PIRNR" id="PIRNR005353"/>
    </source>
</evidence>
<feature type="transmembrane region" description="Helical" evidence="9">
    <location>
        <begin position="238"/>
        <end position="261"/>
    </location>
</feature>
<feature type="transmembrane region" description="Helical" evidence="9">
    <location>
        <begin position="52"/>
        <end position="73"/>
    </location>
</feature>
<reference evidence="11" key="1">
    <citation type="journal article" date="2019" name="Int. J. Syst. Evol. Microbiol.">
        <title>The Global Catalogue of Microorganisms (GCM) 10K type strain sequencing project: providing services to taxonomists for standard genome sequencing and annotation.</title>
        <authorList>
            <consortium name="The Broad Institute Genomics Platform"/>
            <consortium name="The Broad Institute Genome Sequencing Center for Infectious Disease"/>
            <person name="Wu L."/>
            <person name="Ma J."/>
        </authorList>
    </citation>
    <scope>NUCLEOTIDE SEQUENCE [LARGE SCALE GENOMIC DNA]</scope>
    <source>
        <strain evidence="11">CGMCC 1.6375</strain>
    </source>
</reference>
<gene>
    <name evidence="10" type="ORF">GCM10010967_13470</name>
</gene>
<keyword evidence="4 8" id="KW-1003">Cell membrane</keyword>
<evidence type="ECO:0000313" key="11">
    <source>
        <dbReference type="Proteomes" id="UP000632339"/>
    </source>
</evidence>
<accession>A0ABQ2HMJ0</accession>
<feature type="transmembrane region" description="Helical" evidence="9">
    <location>
        <begin position="174"/>
        <end position="193"/>
    </location>
</feature>
<feature type="transmembrane region" description="Helical" evidence="9">
    <location>
        <begin position="26"/>
        <end position="46"/>
    </location>
</feature>
<feature type="transmembrane region" description="Helical" evidence="9">
    <location>
        <begin position="104"/>
        <end position="126"/>
    </location>
</feature>
<dbReference type="InterPro" id="IPR026033">
    <property type="entry name" value="Azg-like_bact_archaea"/>
</dbReference>